<keyword evidence="1" id="KW-1133">Transmembrane helix</keyword>
<feature type="transmembrane region" description="Helical" evidence="1">
    <location>
        <begin position="7"/>
        <end position="27"/>
    </location>
</feature>
<comment type="caution">
    <text evidence="2">The sequence shown here is derived from an EMBL/GenBank/DDBJ whole genome shotgun (WGS) entry which is preliminary data.</text>
</comment>
<protein>
    <submittedName>
        <fullName evidence="2">Uncharacterized protein</fullName>
    </submittedName>
</protein>
<evidence type="ECO:0000313" key="2">
    <source>
        <dbReference type="EMBL" id="ELY60170.1"/>
    </source>
</evidence>
<evidence type="ECO:0000313" key="3">
    <source>
        <dbReference type="Proteomes" id="UP000011688"/>
    </source>
</evidence>
<keyword evidence="1" id="KW-0812">Transmembrane</keyword>
<accession>L9XEK6</accession>
<feature type="transmembrane region" description="Helical" evidence="1">
    <location>
        <begin position="63"/>
        <end position="83"/>
    </location>
</feature>
<evidence type="ECO:0000256" key="1">
    <source>
        <dbReference type="SAM" id="Phobius"/>
    </source>
</evidence>
<dbReference type="RefSeq" id="WP_005553597.1">
    <property type="nucleotide sequence ID" value="NZ_AOIB01000013.1"/>
</dbReference>
<name>L9XEK6_9EURY</name>
<gene>
    <name evidence="2" type="ORF">C491_02690</name>
</gene>
<organism evidence="2 3">
    <name type="scientific">Natronococcus amylolyticus DSM 10524</name>
    <dbReference type="NCBI Taxonomy" id="1227497"/>
    <lineage>
        <taxon>Archaea</taxon>
        <taxon>Methanobacteriati</taxon>
        <taxon>Methanobacteriota</taxon>
        <taxon>Stenosarchaea group</taxon>
        <taxon>Halobacteria</taxon>
        <taxon>Halobacteriales</taxon>
        <taxon>Natrialbaceae</taxon>
        <taxon>Natronococcus</taxon>
    </lineage>
</organism>
<proteinExistence type="predicted"/>
<keyword evidence="1" id="KW-0472">Membrane</keyword>
<keyword evidence="3" id="KW-1185">Reference proteome</keyword>
<reference evidence="2 3" key="1">
    <citation type="journal article" date="2014" name="PLoS Genet.">
        <title>Phylogenetically driven sequencing of extremely halophilic archaea reveals strategies for static and dynamic osmo-response.</title>
        <authorList>
            <person name="Becker E.A."/>
            <person name="Seitzer P.M."/>
            <person name="Tritt A."/>
            <person name="Larsen D."/>
            <person name="Krusor M."/>
            <person name="Yao A.I."/>
            <person name="Wu D."/>
            <person name="Madern D."/>
            <person name="Eisen J.A."/>
            <person name="Darling A.E."/>
            <person name="Facciotti M.T."/>
        </authorList>
    </citation>
    <scope>NUCLEOTIDE SEQUENCE [LARGE SCALE GENOMIC DNA]</scope>
    <source>
        <strain evidence="2 3">DSM 10524</strain>
    </source>
</reference>
<dbReference type="STRING" id="1227497.C491_02690"/>
<sequence>MESGRQFRLANLVLGTGVIVYGAISALRDGLGIWTGLFLICGLGLVAYHIRKPTDATQDVSDRNARIATGCAALFVLAAAVLLL</sequence>
<dbReference type="AlphaFoldDB" id="L9XEK6"/>
<feature type="transmembrane region" description="Helical" evidence="1">
    <location>
        <begin position="33"/>
        <end position="51"/>
    </location>
</feature>
<dbReference type="EMBL" id="AOIB01000013">
    <property type="protein sequence ID" value="ELY60170.1"/>
    <property type="molecule type" value="Genomic_DNA"/>
</dbReference>
<dbReference type="Proteomes" id="UP000011688">
    <property type="component" value="Unassembled WGS sequence"/>
</dbReference>